<evidence type="ECO:0000256" key="1">
    <source>
        <dbReference type="ARBA" id="ARBA00010996"/>
    </source>
</evidence>
<dbReference type="AlphaFoldDB" id="A0A0K6INV2"/>
<name>A0A0K6INV2_9PROT</name>
<feature type="binding site" evidence="3">
    <location>
        <position position="163"/>
    </location>
    <ligand>
        <name>Cu cation</name>
        <dbReference type="ChEBI" id="CHEBI:23378"/>
    </ligand>
</feature>
<evidence type="ECO:0000256" key="5">
    <source>
        <dbReference type="SAM" id="SignalP"/>
    </source>
</evidence>
<keyword evidence="2 3" id="KW-0186">Copper</keyword>
<evidence type="ECO:0000313" key="7">
    <source>
        <dbReference type="EMBL" id="CUB04766.1"/>
    </source>
</evidence>
<dbReference type="InterPro" id="IPR036249">
    <property type="entry name" value="Thioredoxin-like_sf"/>
</dbReference>
<dbReference type="GO" id="GO:0046872">
    <property type="term" value="F:metal ion binding"/>
    <property type="evidence" value="ECO:0007669"/>
    <property type="project" value="UniProtKB-KW"/>
</dbReference>
<evidence type="ECO:0000256" key="4">
    <source>
        <dbReference type="PIRSR" id="PIRSR603782-2"/>
    </source>
</evidence>
<dbReference type="OrthoDB" id="5295811at2"/>
<feature type="signal peptide" evidence="5">
    <location>
        <begin position="1"/>
        <end position="23"/>
    </location>
</feature>
<keyword evidence="3" id="KW-0479">Metal-binding</keyword>
<keyword evidence="5" id="KW-0732">Signal</keyword>
<organism evidence="7 8">
    <name type="scientific">Tepidiphilus thermophilus</name>
    <dbReference type="NCBI Taxonomy" id="876478"/>
    <lineage>
        <taxon>Bacteria</taxon>
        <taxon>Pseudomonadati</taxon>
        <taxon>Pseudomonadota</taxon>
        <taxon>Hydrogenophilia</taxon>
        <taxon>Hydrogenophilales</taxon>
        <taxon>Hydrogenophilaceae</taxon>
        <taxon>Tepidiphilus</taxon>
    </lineage>
</organism>
<dbReference type="FunFam" id="3.40.30.10:FF:000013">
    <property type="entry name" value="Blast:Protein SCO1 homolog, mitochondrial"/>
    <property type="match status" value="1"/>
</dbReference>
<dbReference type="Proteomes" id="UP000182108">
    <property type="component" value="Unassembled WGS sequence"/>
</dbReference>
<evidence type="ECO:0000256" key="2">
    <source>
        <dbReference type="ARBA" id="ARBA00023008"/>
    </source>
</evidence>
<dbReference type="PANTHER" id="PTHR12151:SF25">
    <property type="entry name" value="LINALOOL DEHYDRATASE_ISOMERASE DOMAIN-CONTAINING PROTEIN"/>
    <property type="match status" value="1"/>
</dbReference>
<dbReference type="Pfam" id="PF02630">
    <property type="entry name" value="SCO1-SenC"/>
    <property type="match status" value="1"/>
</dbReference>
<evidence type="ECO:0000313" key="8">
    <source>
        <dbReference type="Proteomes" id="UP000182108"/>
    </source>
</evidence>
<dbReference type="SUPFAM" id="SSF52833">
    <property type="entry name" value="Thioredoxin-like"/>
    <property type="match status" value="1"/>
</dbReference>
<dbReference type="PROSITE" id="PS51352">
    <property type="entry name" value="THIOREDOXIN_2"/>
    <property type="match status" value="1"/>
</dbReference>
<feature type="disulfide bond" description="Redox-active" evidence="4">
    <location>
        <begin position="76"/>
        <end position="80"/>
    </location>
</feature>
<feature type="binding site" evidence="3">
    <location>
        <position position="80"/>
    </location>
    <ligand>
        <name>Cu cation</name>
        <dbReference type="ChEBI" id="CHEBI:23378"/>
    </ligand>
</feature>
<accession>A0A0K6INV2</accession>
<keyword evidence="4" id="KW-1015">Disulfide bond</keyword>
<dbReference type="RefSeq" id="WP_055422464.1">
    <property type="nucleotide sequence ID" value="NZ_CYHH01000001.1"/>
</dbReference>
<dbReference type="CDD" id="cd02968">
    <property type="entry name" value="SCO"/>
    <property type="match status" value="1"/>
</dbReference>
<dbReference type="EMBL" id="CYHH01000001">
    <property type="protein sequence ID" value="CUB04766.1"/>
    <property type="molecule type" value="Genomic_DNA"/>
</dbReference>
<proteinExistence type="inferred from homology"/>
<sequence length="206" mass="22702">MTCPDLHRTFALMLLPAALLLSACEKVSSPPAFHATEIREASFGRELRLPDTEGRVRTLADFRGEVVGVYFGFLQCPDVCPTALSRAVEVKRLLGEEGKRFRIVFVTVDPERDTPEVVRAYLDAFDPSFVGLVGSPEEVARTAKEFRVYYRKVPTGSSYTMDHTATTFVYNADGKLRLAVPHALPAEAFAADVRRLLAEAPAAPGR</sequence>
<evidence type="ECO:0000259" key="6">
    <source>
        <dbReference type="PROSITE" id="PS51352"/>
    </source>
</evidence>
<dbReference type="InterPro" id="IPR003782">
    <property type="entry name" value="SCO1/SenC"/>
</dbReference>
<gene>
    <name evidence="7" type="ORF">Ga0061068_10164</name>
</gene>
<comment type="similarity">
    <text evidence="1">Belongs to the SCO1/2 family.</text>
</comment>
<reference evidence="8" key="1">
    <citation type="submission" date="2015-08" db="EMBL/GenBank/DDBJ databases">
        <authorList>
            <person name="Babu N.S."/>
            <person name="Beckwith C.J."/>
            <person name="Beseler K.G."/>
            <person name="Brison A."/>
            <person name="Carone J.V."/>
            <person name="Caskin T.P."/>
            <person name="Diamond M."/>
            <person name="Durham M.E."/>
            <person name="Foxe J.M."/>
            <person name="Go M."/>
            <person name="Henderson B.A."/>
            <person name="Jones I.B."/>
            <person name="McGettigan J.A."/>
            <person name="Micheletti S.J."/>
            <person name="Nasrallah M.E."/>
            <person name="Ortiz D."/>
            <person name="Piller C.R."/>
            <person name="Privatt S.R."/>
            <person name="Schneider S.L."/>
            <person name="Sharp S."/>
            <person name="Smith T.C."/>
            <person name="Stanton J.D."/>
            <person name="Ullery H.E."/>
            <person name="Wilson R.J."/>
            <person name="Serrano M.G."/>
            <person name="Buck G."/>
            <person name="Lee V."/>
            <person name="Wang Y."/>
            <person name="Carvalho R."/>
            <person name="Voegtly L."/>
            <person name="Shi R."/>
            <person name="Duckworth R."/>
            <person name="Johnson A."/>
            <person name="Loviza R."/>
            <person name="Walstead R."/>
            <person name="Shah Z."/>
            <person name="Kiflezghi M."/>
            <person name="Wade K."/>
            <person name="Ball S.L."/>
            <person name="Bradley K.W."/>
            <person name="Asai D.J."/>
            <person name="Bowman C.A."/>
            <person name="Russell D.A."/>
            <person name="Pope W.H."/>
            <person name="Jacobs-Sera D."/>
            <person name="Hendrix R.W."/>
            <person name="Hatfull G.F."/>
        </authorList>
    </citation>
    <scope>NUCLEOTIDE SEQUENCE [LARGE SCALE GENOMIC DNA]</scope>
    <source>
        <strain evidence="8">JCM 19170</strain>
    </source>
</reference>
<evidence type="ECO:0000256" key="3">
    <source>
        <dbReference type="PIRSR" id="PIRSR603782-1"/>
    </source>
</evidence>
<feature type="binding site" evidence="3">
    <location>
        <position position="76"/>
    </location>
    <ligand>
        <name>Cu cation</name>
        <dbReference type="ChEBI" id="CHEBI:23378"/>
    </ligand>
</feature>
<feature type="chain" id="PRO_5005505769" evidence="5">
    <location>
        <begin position="24"/>
        <end position="206"/>
    </location>
</feature>
<feature type="domain" description="Thioredoxin" evidence="6">
    <location>
        <begin position="38"/>
        <end position="198"/>
    </location>
</feature>
<dbReference type="Gene3D" id="3.40.30.10">
    <property type="entry name" value="Glutaredoxin"/>
    <property type="match status" value="1"/>
</dbReference>
<keyword evidence="8" id="KW-1185">Reference proteome</keyword>
<dbReference type="InterPro" id="IPR013766">
    <property type="entry name" value="Thioredoxin_domain"/>
</dbReference>
<dbReference type="PANTHER" id="PTHR12151">
    <property type="entry name" value="ELECTRON TRANSPORT PROTIN SCO1/SENC FAMILY MEMBER"/>
    <property type="match status" value="1"/>
</dbReference>
<protein>
    <submittedName>
        <fullName evidence="7">Cytochrome oxidase Cu insertion factor, SCO1/SenC/PrrC family</fullName>
    </submittedName>
</protein>